<organism evidence="14">
    <name type="scientific">Mycobacterium sp. (strain JLS)</name>
    <dbReference type="NCBI Taxonomy" id="164757"/>
    <lineage>
        <taxon>Bacteria</taxon>
        <taxon>Bacillati</taxon>
        <taxon>Actinomycetota</taxon>
        <taxon>Actinomycetes</taxon>
        <taxon>Mycobacteriales</taxon>
        <taxon>Mycobacteriaceae</taxon>
        <taxon>Mycobacterium</taxon>
    </lineage>
</organism>
<evidence type="ECO:0000256" key="6">
    <source>
        <dbReference type="ARBA" id="ARBA00022679"/>
    </source>
</evidence>
<keyword evidence="5 11" id="KW-0444">Lipid biosynthesis</keyword>
<dbReference type="GO" id="GO:0019432">
    <property type="term" value="P:triglyceride biosynthetic process"/>
    <property type="evidence" value="ECO:0007669"/>
    <property type="project" value="UniProtKB-UniPathway"/>
</dbReference>
<dbReference type="EMBL" id="CP000580">
    <property type="protein sequence ID" value="ABN99323.1"/>
    <property type="molecule type" value="Genomic_DNA"/>
</dbReference>
<feature type="domain" description="O-acyltransferase WSD1 C-terminal" evidence="13">
    <location>
        <begin position="298"/>
        <end position="437"/>
    </location>
</feature>
<evidence type="ECO:0000256" key="7">
    <source>
        <dbReference type="ARBA" id="ARBA00022798"/>
    </source>
</evidence>
<feature type="domain" description="O-acyltransferase WSD1-like N-terminal" evidence="12">
    <location>
        <begin position="4"/>
        <end position="255"/>
    </location>
</feature>
<comment type="pathway">
    <text evidence="2">Lipid metabolism.</text>
</comment>
<dbReference type="NCBIfam" id="TIGR02946">
    <property type="entry name" value="acyl_WS_DGAT"/>
    <property type="match status" value="1"/>
</dbReference>
<evidence type="ECO:0000256" key="3">
    <source>
        <dbReference type="ARBA" id="ARBA00009587"/>
    </source>
</evidence>
<keyword evidence="7 11" id="KW-0319">Glycerol metabolism</keyword>
<keyword evidence="6 11" id="KW-0808">Transferase</keyword>
<accession>A0A5Q5CJ20</accession>
<evidence type="ECO:0000256" key="4">
    <source>
        <dbReference type="ARBA" id="ARBA00013244"/>
    </source>
</evidence>
<dbReference type="GO" id="GO:0005886">
    <property type="term" value="C:plasma membrane"/>
    <property type="evidence" value="ECO:0007669"/>
    <property type="project" value="TreeGrafter"/>
</dbReference>
<evidence type="ECO:0000256" key="2">
    <source>
        <dbReference type="ARBA" id="ARBA00005189"/>
    </source>
</evidence>
<dbReference type="GO" id="GO:0051701">
    <property type="term" value="P:biological process involved in interaction with host"/>
    <property type="evidence" value="ECO:0007669"/>
    <property type="project" value="TreeGrafter"/>
</dbReference>
<dbReference type="GO" id="GO:0006071">
    <property type="term" value="P:glycerol metabolic process"/>
    <property type="evidence" value="ECO:0007669"/>
    <property type="project" value="UniProtKB-KW"/>
</dbReference>
<evidence type="ECO:0000313" key="14">
    <source>
        <dbReference type="EMBL" id="ABN99323.1"/>
    </source>
</evidence>
<sequence>MEHLTTLDAGFLEAEDADPHVSLAIGGVAVLDGPMPDFAALTATLTERLTAVPRLTQLVHTRPLDLGAPEWVPDEHFDISHHIRRAALPRPGGDADLDRLVADIMERRLDRARPLWECWVIEGLSRHRWAVLMKVHHCLADGIAATQILTALCDDGPTAALRPYPRAVPSPGWSLRIDPVGWMSSAVRTSLGLTTAAVRAVRGAIDLAGGVLRPAPSSVLNGPVGSMRRYAAVDVSLPDVRRVCDEFGVTLNDVALAAITHSYRELLIRRGENPGRDSLRTLVPVSVRPADAMDEPDNRVSLLLPRLPVDKADPLHQLQAVHRRLTYVKGSGQRQAGSAVMSAANAIPFAVTAWAVRNLTRLPQRGVVALATNVPGPQEELTIMGRKVGRLLPIPPIALQLRTGIAILSYADKLFFGIISDYDAVPDVDELARGIAQGVGRLADLASVPHRSTPLGTLALVT</sequence>
<reference evidence="14" key="1">
    <citation type="submission" date="2007-02" db="EMBL/GenBank/DDBJ databases">
        <title>Complete sequence of Mycobacterium sp. JLS.</title>
        <authorList>
            <consortium name="US DOE Joint Genome Institute"/>
            <person name="Copeland A."/>
            <person name="Lucas S."/>
            <person name="Lapidus A."/>
            <person name="Barry K."/>
            <person name="Detter J.C."/>
            <person name="Glavina del Rio T."/>
            <person name="Hammon N."/>
            <person name="Israni S."/>
            <person name="Dalin E."/>
            <person name="Tice H."/>
            <person name="Pitluck S."/>
            <person name="Chain P."/>
            <person name="Malfatti S."/>
            <person name="Shin M."/>
            <person name="Vergez L."/>
            <person name="Schmutz J."/>
            <person name="Larimer F."/>
            <person name="Land M."/>
            <person name="Hauser L."/>
            <person name="Kyrpides N."/>
            <person name="Mikhailova N."/>
            <person name="Miller C.D."/>
            <person name="Anderson A.J."/>
            <person name="Sims R.C."/>
            <person name="Richardson P."/>
        </authorList>
    </citation>
    <scope>NUCLEOTIDE SEQUENCE [LARGE SCALE GENOMIC DNA]</scope>
    <source>
        <strain evidence="14">JLS</strain>
    </source>
</reference>
<dbReference type="GO" id="GO:0004144">
    <property type="term" value="F:diacylglycerol O-acyltransferase activity"/>
    <property type="evidence" value="ECO:0007669"/>
    <property type="project" value="UniProtKB-EC"/>
</dbReference>
<dbReference type="GO" id="GO:0001666">
    <property type="term" value="P:response to hypoxia"/>
    <property type="evidence" value="ECO:0007669"/>
    <property type="project" value="TreeGrafter"/>
</dbReference>
<dbReference type="EC" id="2.3.1.20" evidence="4 11"/>
<dbReference type="Pfam" id="PF06974">
    <property type="entry name" value="WS_DGAT_C"/>
    <property type="match status" value="1"/>
</dbReference>
<proteinExistence type="inferred from homology"/>
<protein>
    <recommendedName>
        <fullName evidence="4 11">Diacylglycerol O-acyltransferase</fullName>
        <ecNumber evidence="4 11">2.3.1.20</ecNumber>
    </recommendedName>
</protein>
<dbReference type="SUPFAM" id="SSF52777">
    <property type="entry name" value="CoA-dependent acyltransferases"/>
    <property type="match status" value="1"/>
</dbReference>
<keyword evidence="8 11" id="KW-0443">Lipid metabolism</keyword>
<dbReference type="PANTHER" id="PTHR31650">
    <property type="entry name" value="O-ACYLTRANSFERASE (WSD1-LIKE) FAMILY PROTEIN"/>
    <property type="match status" value="1"/>
</dbReference>
<evidence type="ECO:0000259" key="12">
    <source>
        <dbReference type="Pfam" id="PF03007"/>
    </source>
</evidence>
<dbReference type="InterPro" id="IPR009721">
    <property type="entry name" value="O-acyltransferase_WSD1_C"/>
</dbReference>
<evidence type="ECO:0000259" key="13">
    <source>
        <dbReference type="Pfam" id="PF06974"/>
    </source>
</evidence>
<dbReference type="AlphaFoldDB" id="A0A5Q5CJ20"/>
<gene>
    <name evidence="14" type="ordered locus">Mjls_3546</name>
</gene>
<dbReference type="InterPro" id="IPR004255">
    <property type="entry name" value="O-acyltransferase_WSD1_N"/>
</dbReference>
<keyword evidence="9 11" id="KW-0012">Acyltransferase</keyword>
<evidence type="ECO:0000256" key="10">
    <source>
        <dbReference type="ARBA" id="ARBA00048109"/>
    </source>
</evidence>
<dbReference type="UniPathway" id="UPA00282"/>
<evidence type="ECO:0000256" key="5">
    <source>
        <dbReference type="ARBA" id="ARBA00022516"/>
    </source>
</evidence>
<evidence type="ECO:0000256" key="11">
    <source>
        <dbReference type="RuleBase" id="RU361241"/>
    </source>
</evidence>
<dbReference type="GO" id="GO:0071731">
    <property type="term" value="P:response to nitric oxide"/>
    <property type="evidence" value="ECO:0007669"/>
    <property type="project" value="TreeGrafter"/>
</dbReference>
<comment type="catalytic activity">
    <reaction evidence="10 11">
        <text>an acyl-CoA + a 1,2-diacyl-sn-glycerol = a triacyl-sn-glycerol + CoA</text>
        <dbReference type="Rhea" id="RHEA:10868"/>
        <dbReference type="ChEBI" id="CHEBI:17815"/>
        <dbReference type="ChEBI" id="CHEBI:57287"/>
        <dbReference type="ChEBI" id="CHEBI:58342"/>
        <dbReference type="ChEBI" id="CHEBI:64615"/>
        <dbReference type="EC" id="2.3.1.20"/>
    </reaction>
</comment>
<name>A0A5Q5CJ20_MYCSJ</name>
<comment type="pathway">
    <text evidence="1 11">Glycerolipid metabolism; triacylglycerol biosynthesis.</text>
</comment>
<dbReference type="PANTHER" id="PTHR31650:SF1">
    <property type="entry name" value="WAX ESTER SYNTHASE_DIACYLGLYCEROL ACYLTRANSFERASE 4-RELATED"/>
    <property type="match status" value="1"/>
</dbReference>
<evidence type="ECO:0000256" key="9">
    <source>
        <dbReference type="ARBA" id="ARBA00023315"/>
    </source>
</evidence>
<comment type="similarity">
    <text evidence="3 11">Belongs to the long-chain O-acyltransferase family.</text>
</comment>
<dbReference type="KEGG" id="mjl:Mjls_3546"/>
<evidence type="ECO:0000256" key="1">
    <source>
        <dbReference type="ARBA" id="ARBA00004771"/>
    </source>
</evidence>
<dbReference type="InterPro" id="IPR014292">
    <property type="entry name" value="Acyl_transf_WS/DGAT"/>
</dbReference>
<evidence type="ECO:0000256" key="8">
    <source>
        <dbReference type="ARBA" id="ARBA00023098"/>
    </source>
</evidence>
<dbReference type="Pfam" id="PF03007">
    <property type="entry name" value="WS_DGAT_cat"/>
    <property type="match status" value="1"/>
</dbReference>
<dbReference type="InterPro" id="IPR045034">
    <property type="entry name" value="O-acyltransferase_WSD1-like"/>
</dbReference>